<feature type="domain" description="Helix-turn-helix" evidence="1">
    <location>
        <begin position="12"/>
        <end position="59"/>
    </location>
</feature>
<name>A0A2W5MZD0_RHOSU</name>
<evidence type="ECO:0000259" key="1">
    <source>
        <dbReference type="Pfam" id="PF12728"/>
    </source>
</evidence>
<dbReference type="AlphaFoldDB" id="A0A2W5MZD0"/>
<dbReference type="EMBL" id="QFPW01000023">
    <property type="protein sequence ID" value="PZQ46612.1"/>
    <property type="molecule type" value="Genomic_DNA"/>
</dbReference>
<accession>A0A2W5MZD0</accession>
<dbReference type="SUPFAM" id="SSF46955">
    <property type="entry name" value="Putative DNA-binding domain"/>
    <property type="match status" value="1"/>
</dbReference>
<gene>
    <name evidence="2" type="ORF">DI556_19930</name>
</gene>
<organism evidence="2 3">
    <name type="scientific">Rhodovulum sulfidophilum</name>
    <name type="common">Rhodobacter sulfidophilus</name>
    <dbReference type="NCBI Taxonomy" id="35806"/>
    <lineage>
        <taxon>Bacteria</taxon>
        <taxon>Pseudomonadati</taxon>
        <taxon>Pseudomonadota</taxon>
        <taxon>Alphaproteobacteria</taxon>
        <taxon>Rhodobacterales</taxon>
        <taxon>Paracoccaceae</taxon>
        <taxon>Rhodovulum</taxon>
    </lineage>
</organism>
<protein>
    <submittedName>
        <fullName evidence="2">AlpA family transcriptional regulator</fullName>
    </submittedName>
</protein>
<evidence type="ECO:0000313" key="2">
    <source>
        <dbReference type="EMBL" id="PZQ46612.1"/>
    </source>
</evidence>
<sequence length="64" mass="6809">MSNTPSALVPVKRVATMLSVSVATVWRWCAAGGFPAPLKIGPNATRWRVSDVEAWLASRGTPGE</sequence>
<dbReference type="InterPro" id="IPR041657">
    <property type="entry name" value="HTH_17"/>
</dbReference>
<dbReference type="Gene3D" id="1.10.238.160">
    <property type="match status" value="1"/>
</dbReference>
<dbReference type="Proteomes" id="UP000249185">
    <property type="component" value="Unassembled WGS sequence"/>
</dbReference>
<dbReference type="Pfam" id="PF12728">
    <property type="entry name" value="HTH_17"/>
    <property type="match status" value="1"/>
</dbReference>
<proteinExistence type="predicted"/>
<comment type="caution">
    <text evidence="2">The sequence shown here is derived from an EMBL/GenBank/DDBJ whole genome shotgun (WGS) entry which is preliminary data.</text>
</comment>
<reference evidence="2 3" key="1">
    <citation type="submission" date="2017-08" db="EMBL/GenBank/DDBJ databases">
        <title>Infants hospitalized years apart are colonized by the same room-sourced microbial strains.</title>
        <authorList>
            <person name="Brooks B."/>
            <person name="Olm M.R."/>
            <person name="Firek B.A."/>
            <person name="Baker R."/>
            <person name="Thomas B.C."/>
            <person name="Morowitz M.J."/>
            <person name="Banfield J.F."/>
        </authorList>
    </citation>
    <scope>NUCLEOTIDE SEQUENCE [LARGE SCALE GENOMIC DNA]</scope>
    <source>
        <strain evidence="2">S2_005_002_R2_34</strain>
    </source>
</reference>
<evidence type="ECO:0000313" key="3">
    <source>
        <dbReference type="Proteomes" id="UP000249185"/>
    </source>
</evidence>
<dbReference type="InterPro" id="IPR009061">
    <property type="entry name" value="DNA-bd_dom_put_sf"/>
</dbReference>